<dbReference type="RefSeq" id="WP_235323121.1">
    <property type="nucleotide sequence ID" value="NZ_JAFBIT010000001.1"/>
</dbReference>
<dbReference type="Proteomes" id="UP001299220">
    <property type="component" value="Unassembled WGS sequence"/>
</dbReference>
<evidence type="ECO:0000256" key="2">
    <source>
        <dbReference type="ARBA" id="ARBA00022692"/>
    </source>
</evidence>
<dbReference type="InterPro" id="IPR003593">
    <property type="entry name" value="AAA+_ATPase"/>
</dbReference>
<keyword evidence="4 10" id="KW-0067">ATP-binding</keyword>
<feature type="transmembrane region" description="Helical" evidence="7">
    <location>
        <begin position="274"/>
        <end position="296"/>
    </location>
</feature>
<dbReference type="PROSITE" id="PS50929">
    <property type="entry name" value="ABC_TM1F"/>
    <property type="match status" value="1"/>
</dbReference>
<feature type="transmembrane region" description="Helical" evidence="7">
    <location>
        <begin position="187"/>
        <end position="207"/>
    </location>
</feature>
<evidence type="ECO:0000259" key="8">
    <source>
        <dbReference type="PROSITE" id="PS50893"/>
    </source>
</evidence>
<evidence type="ECO:0000259" key="9">
    <source>
        <dbReference type="PROSITE" id="PS50929"/>
    </source>
</evidence>
<dbReference type="EMBL" id="JAFBIT010000001">
    <property type="protein sequence ID" value="MCF2652102.1"/>
    <property type="molecule type" value="Genomic_DNA"/>
</dbReference>
<dbReference type="InterPro" id="IPR027417">
    <property type="entry name" value="P-loop_NTPase"/>
</dbReference>
<dbReference type="Pfam" id="PF00664">
    <property type="entry name" value="ABC_membrane"/>
    <property type="match status" value="1"/>
</dbReference>
<accession>A0ABS9CLR9</accession>
<evidence type="ECO:0000256" key="4">
    <source>
        <dbReference type="ARBA" id="ARBA00022840"/>
    </source>
</evidence>
<dbReference type="SMART" id="SM00382">
    <property type="entry name" value="AAA"/>
    <property type="match status" value="1"/>
</dbReference>
<evidence type="ECO:0000256" key="7">
    <source>
        <dbReference type="SAM" id="Phobius"/>
    </source>
</evidence>
<feature type="transmembrane region" description="Helical" evidence="7">
    <location>
        <begin position="45"/>
        <end position="65"/>
    </location>
</feature>
<reference evidence="10 11" key="1">
    <citation type="submission" date="2020-12" db="EMBL/GenBank/DDBJ databases">
        <title>Whole genome sequences of gut porcine anaerobes.</title>
        <authorList>
            <person name="Kubasova T."/>
            <person name="Jahodarova E."/>
            <person name="Rychlik I."/>
        </authorList>
    </citation>
    <scope>NUCLEOTIDE SEQUENCE [LARGE SCALE GENOMIC DNA]</scope>
    <source>
        <strain evidence="10 11">An867</strain>
    </source>
</reference>
<dbReference type="SUPFAM" id="SSF52540">
    <property type="entry name" value="P-loop containing nucleoside triphosphate hydrolases"/>
    <property type="match status" value="1"/>
</dbReference>
<dbReference type="Gene3D" id="1.20.1560.10">
    <property type="entry name" value="ABC transporter type 1, transmembrane domain"/>
    <property type="match status" value="1"/>
</dbReference>
<comment type="caution">
    <text evidence="10">The sequence shown here is derived from an EMBL/GenBank/DDBJ whole genome shotgun (WGS) entry which is preliminary data.</text>
</comment>
<evidence type="ECO:0000256" key="1">
    <source>
        <dbReference type="ARBA" id="ARBA00004651"/>
    </source>
</evidence>
<dbReference type="Pfam" id="PF00005">
    <property type="entry name" value="ABC_tran"/>
    <property type="match status" value="1"/>
</dbReference>
<feature type="transmembrane region" description="Helical" evidence="7">
    <location>
        <begin position="160"/>
        <end position="181"/>
    </location>
</feature>
<dbReference type="GO" id="GO:0005524">
    <property type="term" value="F:ATP binding"/>
    <property type="evidence" value="ECO:0007669"/>
    <property type="project" value="UniProtKB-KW"/>
</dbReference>
<dbReference type="Gene3D" id="3.40.50.300">
    <property type="entry name" value="P-loop containing nucleotide triphosphate hydrolases"/>
    <property type="match status" value="1"/>
</dbReference>
<evidence type="ECO:0000256" key="3">
    <source>
        <dbReference type="ARBA" id="ARBA00022741"/>
    </source>
</evidence>
<evidence type="ECO:0000313" key="10">
    <source>
        <dbReference type="EMBL" id="MCF2652102.1"/>
    </source>
</evidence>
<evidence type="ECO:0000256" key="6">
    <source>
        <dbReference type="ARBA" id="ARBA00023136"/>
    </source>
</evidence>
<feature type="transmembrane region" description="Helical" evidence="7">
    <location>
        <begin position="85"/>
        <end position="106"/>
    </location>
</feature>
<keyword evidence="3" id="KW-0547">Nucleotide-binding</keyword>
<feature type="domain" description="ABC transmembrane type-1" evidence="9">
    <location>
        <begin position="50"/>
        <end position="331"/>
    </location>
</feature>
<dbReference type="InterPro" id="IPR036640">
    <property type="entry name" value="ABC1_TM_sf"/>
</dbReference>
<dbReference type="InterPro" id="IPR011527">
    <property type="entry name" value="ABC1_TM_dom"/>
</dbReference>
<dbReference type="PANTHER" id="PTHR43394:SF1">
    <property type="entry name" value="ATP-BINDING CASSETTE SUB-FAMILY B MEMBER 10, MITOCHONDRIAL"/>
    <property type="match status" value="1"/>
</dbReference>
<dbReference type="PANTHER" id="PTHR43394">
    <property type="entry name" value="ATP-DEPENDENT PERMEASE MDL1, MITOCHONDRIAL"/>
    <property type="match status" value="1"/>
</dbReference>
<dbReference type="InterPro" id="IPR003439">
    <property type="entry name" value="ABC_transporter-like_ATP-bd"/>
</dbReference>
<dbReference type="PROSITE" id="PS50893">
    <property type="entry name" value="ABC_TRANSPORTER_2"/>
    <property type="match status" value="1"/>
</dbReference>
<feature type="domain" description="ABC transporter" evidence="8">
    <location>
        <begin position="367"/>
        <end position="595"/>
    </location>
</feature>
<keyword evidence="2 7" id="KW-0812">Transmembrane</keyword>
<protein>
    <submittedName>
        <fullName evidence="10">ABC transporter ATP-binding protein</fullName>
    </submittedName>
</protein>
<dbReference type="SUPFAM" id="SSF90123">
    <property type="entry name" value="ABC transporter transmembrane region"/>
    <property type="match status" value="1"/>
</dbReference>
<keyword evidence="6 7" id="KW-0472">Membrane</keyword>
<name>A0ABS9CLR9_9FIRM</name>
<dbReference type="InterPro" id="IPR039421">
    <property type="entry name" value="Type_1_exporter"/>
</dbReference>
<sequence>MEDNEQKKKTIPFESLDVLLSRIKDGTFSEIIEDWKWIFSYSKRYKFAIVFYVFLGVLSTTMGLVSSVASKYLIDIITGYQTDKLVLLALIMVGSAVFSLAFDSVINRISTKLSIYINNDIQADIFDKIVDADWMALNGYSNGDILNRFNSDIGTVSSNAISWLPTIVIAVYRFLATFFVILHYDWVMALIALGSAPFMLLISRFVVKKQREYGKKVREMSSNLMTFEVETFYNFDSIKSFGVAPHYSKKLRWWQKKFKNVSLEYNLFTIKTNILLSVMGTAVQFIAFGYCLFRLWTHSITYGTMTLFLQQRSNLTGAFNSVVSIIPSFLNSSVSAHRIRELVELPKEVHIPESSELDACMADGFTVEMRGADFAYTDGKNVIQQSALIAKPGEIVALVGASGEGKTTLIRLILGLVRPQAGEAVICASDGRELPMNADTRHLFAYVPQGNTILSGTIAENMRMVKEDATDEEIIAALQIACAWDFVQKLPETINSKIGERGRGLSEGQAQRVAIARAVLRDAPILLLDEATSALDVTTERQVLRNIIQQKPNKTCIVTTHRPSVLNMCQRVYRVMDTQVAELSEEESSRMAMDF</sequence>
<organism evidence="10 11">
    <name type="scientific">Anaeromassilibacillus senegalensis</name>
    <dbReference type="NCBI Taxonomy" id="1673717"/>
    <lineage>
        <taxon>Bacteria</taxon>
        <taxon>Bacillati</taxon>
        <taxon>Bacillota</taxon>
        <taxon>Clostridia</taxon>
        <taxon>Eubacteriales</taxon>
        <taxon>Acutalibacteraceae</taxon>
        <taxon>Anaeromassilibacillus</taxon>
    </lineage>
</organism>
<comment type="subcellular location">
    <subcellularLocation>
        <location evidence="1">Cell membrane</location>
        <topology evidence="1">Multi-pass membrane protein</topology>
    </subcellularLocation>
</comment>
<evidence type="ECO:0000256" key="5">
    <source>
        <dbReference type="ARBA" id="ARBA00022989"/>
    </source>
</evidence>
<keyword evidence="11" id="KW-1185">Reference proteome</keyword>
<dbReference type="CDD" id="cd07346">
    <property type="entry name" value="ABC_6TM_exporters"/>
    <property type="match status" value="1"/>
</dbReference>
<proteinExistence type="predicted"/>
<gene>
    <name evidence="10" type="ORF">JQM67_05755</name>
</gene>
<keyword evidence="5 7" id="KW-1133">Transmembrane helix</keyword>
<evidence type="ECO:0000313" key="11">
    <source>
        <dbReference type="Proteomes" id="UP001299220"/>
    </source>
</evidence>